<name>A0A517P0M9_9BACT</name>
<feature type="domain" description="EF-hand" evidence="2">
    <location>
        <begin position="244"/>
        <end position="262"/>
    </location>
</feature>
<dbReference type="AlphaFoldDB" id="A0A517P0M9"/>
<dbReference type="EMBL" id="CP036526">
    <property type="protein sequence ID" value="QDT12930.1"/>
    <property type="molecule type" value="Genomic_DNA"/>
</dbReference>
<dbReference type="Gene3D" id="1.10.238.10">
    <property type="entry name" value="EF-hand"/>
    <property type="match status" value="1"/>
</dbReference>
<accession>A0A517P0M9</accession>
<dbReference type="InterPro" id="IPR018247">
    <property type="entry name" value="EF_Hand_1_Ca_BS"/>
</dbReference>
<dbReference type="InterPro" id="IPR002048">
    <property type="entry name" value="EF_hand_dom"/>
</dbReference>
<feature type="domain" description="EF-hand" evidence="2">
    <location>
        <begin position="388"/>
        <end position="402"/>
    </location>
</feature>
<dbReference type="RefSeq" id="WP_145420746.1">
    <property type="nucleotide sequence ID" value="NZ_CP036526.1"/>
</dbReference>
<evidence type="ECO:0000259" key="2">
    <source>
        <dbReference type="Pfam" id="PF13202"/>
    </source>
</evidence>
<evidence type="ECO:0000313" key="3">
    <source>
        <dbReference type="EMBL" id="QDT12930.1"/>
    </source>
</evidence>
<dbReference type="PROSITE" id="PS00018">
    <property type="entry name" value="EF_HAND_1"/>
    <property type="match status" value="1"/>
</dbReference>
<evidence type="ECO:0000313" key="4">
    <source>
        <dbReference type="Proteomes" id="UP000319817"/>
    </source>
</evidence>
<proteinExistence type="predicted"/>
<dbReference type="GO" id="GO:0005509">
    <property type="term" value="F:calcium ion binding"/>
    <property type="evidence" value="ECO:0007669"/>
    <property type="project" value="InterPro"/>
</dbReference>
<reference evidence="3 4" key="1">
    <citation type="submission" date="2019-02" db="EMBL/GenBank/DDBJ databases">
        <title>Deep-cultivation of Planctomycetes and their phenomic and genomic characterization uncovers novel biology.</title>
        <authorList>
            <person name="Wiegand S."/>
            <person name="Jogler M."/>
            <person name="Boedeker C."/>
            <person name="Pinto D."/>
            <person name="Vollmers J."/>
            <person name="Rivas-Marin E."/>
            <person name="Kohn T."/>
            <person name="Peeters S.H."/>
            <person name="Heuer A."/>
            <person name="Rast P."/>
            <person name="Oberbeckmann S."/>
            <person name="Bunk B."/>
            <person name="Jeske O."/>
            <person name="Meyerdierks A."/>
            <person name="Storesund J.E."/>
            <person name="Kallscheuer N."/>
            <person name="Luecker S."/>
            <person name="Lage O.M."/>
            <person name="Pohl T."/>
            <person name="Merkel B.J."/>
            <person name="Hornburger P."/>
            <person name="Mueller R.-W."/>
            <person name="Bruemmer F."/>
            <person name="Labrenz M."/>
            <person name="Spormann A.M."/>
            <person name="Op den Camp H."/>
            <person name="Overmann J."/>
            <person name="Amann R."/>
            <person name="Jetten M.S.M."/>
            <person name="Mascher T."/>
            <person name="Medema M.H."/>
            <person name="Devos D.P."/>
            <person name="Kaster A.-K."/>
            <person name="Ovreas L."/>
            <person name="Rohde M."/>
            <person name="Galperin M.Y."/>
            <person name="Jogler C."/>
        </authorList>
    </citation>
    <scope>NUCLEOTIDE SEQUENCE [LARGE SCALE GENOMIC DNA]</scope>
    <source>
        <strain evidence="3 4">K23_9</strain>
    </source>
</reference>
<feature type="region of interest" description="Disordered" evidence="1">
    <location>
        <begin position="448"/>
        <end position="469"/>
    </location>
</feature>
<feature type="region of interest" description="Disordered" evidence="1">
    <location>
        <begin position="138"/>
        <end position="176"/>
    </location>
</feature>
<dbReference type="Pfam" id="PF13202">
    <property type="entry name" value="EF-hand_5"/>
    <property type="match status" value="2"/>
</dbReference>
<dbReference type="SUPFAM" id="SSF47473">
    <property type="entry name" value="EF-hand"/>
    <property type="match status" value="2"/>
</dbReference>
<dbReference type="OrthoDB" id="260830at2"/>
<gene>
    <name evidence="3" type="ORF">K239x_49450</name>
</gene>
<sequence>MSPFHAASMSGRVAALAFLLCPAQVDAEQWELPLSVSAKSIATTVRPADNNSMPMMAPVQTTVPETLPQGRLPQYQLKYRQRDAISATQHDDGVLWFRLGNESARLTVKATVRINGKPFAQQRTEQVKGLVSLAESMAEPAKASDSIEAKSPPEEDAIADRETSDEEKTVDAPVESPVSLPAYTVASTPEELMRRYAVATGGASGDEAINDETVAWLMTNWSAGPPLLLLKDPFQWYRSQQRPVFEVLDRDRDGILSAKELKIASDSLAQCDTNNDEIVDAMEIDQASKNAEVIPQAFQRRIKLLSEALPKADLQIEVDFVADANGKSKLTLVEIDESLAGKLTRLQATDDTITFLFGAIPFEVSAVQSGASDQVSLGAVVEGYPLLSAADANGDGRVTIRERRQLVKRLLQSDRNDDGELSGDETSPTTRLCFGLGPVVHRELVNLRSDRDASTPAKTTPVPEWFTRMDRNQDQDLSRSEFPGTDQQFLSLDFDRDGLIASGEAVRFDEQAER</sequence>
<feature type="compositionally biased region" description="Basic and acidic residues" evidence="1">
    <location>
        <begin position="145"/>
        <end position="170"/>
    </location>
</feature>
<protein>
    <submittedName>
        <fullName evidence="3">EF hand</fullName>
    </submittedName>
</protein>
<evidence type="ECO:0000256" key="1">
    <source>
        <dbReference type="SAM" id="MobiDB-lite"/>
    </source>
</evidence>
<dbReference type="Proteomes" id="UP000319817">
    <property type="component" value="Chromosome"/>
</dbReference>
<dbReference type="InterPro" id="IPR011992">
    <property type="entry name" value="EF-hand-dom_pair"/>
</dbReference>
<organism evidence="3 4">
    <name type="scientific">Stieleria marina</name>
    <dbReference type="NCBI Taxonomy" id="1930275"/>
    <lineage>
        <taxon>Bacteria</taxon>
        <taxon>Pseudomonadati</taxon>
        <taxon>Planctomycetota</taxon>
        <taxon>Planctomycetia</taxon>
        <taxon>Pirellulales</taxon>
        <taxon>Pirellulaceae</taxon>
        <taxon>Stieleria</taxon>
    </lineage>
</organism>
<keyword evidence="4" id="KW-1185">Reference proteome</keyword>